<sequence length="36" mass="4291">MAYTFKGSAGDVLALDIDELQWWYERAGWIREQLEE</sequence>
<protein>
    <submittedName>
        <fullName evidence="1">Uncharacterized protein</fullName>
    </submittedName>
</protein>
<evidence type="ECO:0000313" key="1">
    <source>
        <dbReference type="EMBL" id="DAE01846.1"/>
    </source>
</evidence>
<reference evidence="1" key="1">
    <citation type="journal article" date="2021" name="Proc. Natl. Acad. Sci. U.S.A.">
        <title>A Catalog of Tens of Thousands of Viruses from Human Metagenomes Reveals Hidden Associations with Chronic Diseases.</title>
        <authorList>
            <person name="Tisza M.J."/>
            <person name="Buck C.B."/>
        </authorList>
    </citation>
    <scope>NUCLEOTIDE SEQUENCE</scope>
    <source>
        <strain evidence="1">CtD8022</strain>
    </source>
</reference>
<name>A0A8S5P449_9CAUD</name>
<accession>A0A8S5P449</accession>
<proteinExistence type="predicted"/>
<organism evidence="1">
    <name type="scientific">Myoviridae sp. ctD8022</name>
    <dbReference type="NCBI Taxonomy" id="2825056"/>
    <lineage>
        <taxon>Viruses</taxon>
        <taxon>Duplodnaviria</taxon>
        <taxon>Heunggongvirae</taxon>
        <taxon>Uroviricota</taxon>
        <taxon>Caudoviricetes</taxon>
    </lineage>
</organism>
<dbReference type="EMBL" id="BK015334">
    <property type="protein sequence ID" value="DAE01846.1"/>
    <property type="molecule type" value="Genomic_DNA"/>
</dbReference>